<evidence type="ECO:0000313" key="3">
    <source>
        <dbReference type="Proteomes" id="UP000006860"/>
    </source>
</evidence>
<dbReference type="KEGG" id="pbs:Plabr_2937"/>
<dbReference type="RefSeq" id="WP_013629258.1">
    <property type="nucleotide sequence ID" value="NC_015174.1"/>
</dbReference>
<dbReference type="OrthoDB" id="3818833at2"/>
<dbReference type="PANTHER" id="PTHR36833">
    <property type="entry name" value="SLR0610 PROTEIN-RELATED"/>
    <property type="match status" value="1"/>
</dbReference>
<evidence type="ECO:0000256" key="1">
    <source>
        <dbReference type="SAM" id="Phobius"/>
    </source>
</evidence>
<keyword evidence="1" id="KW-0472">Membrane</keyword>
<dbReference type="HOGENOM" id="CLU_071040_0_0_0"/>
<gene>
    <name evidence="2" type="ordered locus">Plabr_2937</name>
</gene>
<sequence length="292" mass="33420">MSTAASTEPDSGSAFPPGDAEHFRPSYMQVWLRCVKNSLLREMSFRGNFLITLLTRGFWFAAQIVLFEIIYQNVSTIADWSRAEYFGFMATGMLINSIVESVFMPNCANFSELIRTGNLDFLLLKPIDTQFMVSIERMNLAMINQFIFALILLGYSISQIDRPIEPVNVLLYVILVLFGVAFFYCLMIVMASTSVWFGRNQGLYDFWFYVTVFARYPQQIYTGSPLAEVVRISFSYVMPILLVVTVPARTLLSMSLTPGWILIWAPLSTVALFFISRRTFYWSISRYRSASS</sequence>
<dbReference type="PANTHER" id="PTHR36833:SF2">
    <property type="entry name" value="SLR0610 PROTEIN"/>
    <property type="match status" value="1"/>
</dbReference>
<organism evidence="2 3">
    <name type="scientific">Rubinisphaera brasiliensis (strain ATCC 49424 / DSM 5305 / JCM 21570 / IAM 15109 / NBRC 103401 / IFAM 1448)</name>
    <name type="common">Planctomyces brasiliensis</name>
    <dbReference type="NCBI Taxonomy" id="756272"/>
    <lineage>
        <taxon>Bacteria</taxon>
        <taxon>Pseudomonadati</taxon>
        <taxon>Planctomycetota</taxon>
        <taxon>Planctomycetia</taxon>
        <taxon>Planctomycetales</taxon>
        <taxon>Planctomycetaceae</taxon>
        <taxon>Rubinisphaera</taxon>
    </lineage>
</organism>
<dbReference type="Pfam" id="PF06182">
    <property type="entry name" value="ABC2_membrane_6"/>
    <property type="match status" value="1"/>
</dbReference>
<dbReference type="InterPro" id="IPR010390">
    <property type="entry name" value="ABC-2_transporter-like"/>
</dbReference>
<keyword evidence="3" id="KW-1185">Reference proteome</keyword>
<dbReference type="Proteomes" id="UP000006860">
    <property type="component" value="Chromosome"/>
</dbReference>
<feature type="transmembrane region" description="Helical" evidence="1">
    <location>
        <begin position="138"/>
        <end position="157"/>
    </location>
</feature>
<evidence type="ECO:0008006" key="4">
    <source>
        <dbReference type="Google" id="ProtNLM"/>
    </source>
</evidence>
<evidence type="ECO:0000313" key="2">
    <source>
        <dbReference type="EMBL" id="ADY60536.1"/>
    </source>
</evidence>
<dbReference type="EMBL" id="CP002546">
    <property type="protein sequence ID" value="ADY60536.1"/>
    <property type="molecule type" value="Genomic_DNA"/>
</dbReference>
<feature type="transmembrane region" description="Helical" evidence="1">
    <location>
        <begin position="260"/>
        <end position="280"/>
    </location>
</feature>
<feature type="transmembrane region" description="Helical" evidence="1">
    <location>
        <begin position="169"/>
        <end position="189"/>
    </location>
</feature>
<keyword evidence="1" id="KW-1133">Transmembrane helix</keyword>
<dbReference type="STRING" id="756272.Plabr_2937"/>
<proteinExistence type="predicted"/>
<reference evidence="3" key="1">
    <citation type="submission" date="2011-02" db="EMBL/GenBank/DDBJ databases">
        <title>The complete genome of Planctomyces brasiliensis DSM 5305.</title>
        <authorList>
            <person name="Lucas S."/>
            <person name="Copeland A."/>
            <person name="Lapidus A."/>
            <person name="Bruce D."/>
            <person name="Goodwin L."/>
            <person name="Pitluck S."/>
            <person name="Kyrpides N."/>
            <person name="Mavromatis K."/>
            <person name="Pagani I."/>
            <person name="Ivanova N."/>
            <person name="Ovchinnikova G."/>
            <person name="Lu M."/>
            <person name="Detter J.C."/>
            <person name="Han C."/>
            <person name="Land M."/>
            <person name="Hauser L."/>
            <person name="Markowitz V."/>
            <person name="Cheng J.-F."/>
            <person name="Hugenholtz P."/>
            <person name="Woyke T."/>
            <person name="Wu D."/>
            <person name="Tindall B."/>
            <person name="Pomrenke H.G."/>
            <person name="Brambilla E."/>
            <person name="Klenk H.-P."/>
            <person name="Eisen J.A."/>
        </authorList>
    </citation>
    <scope>NUCLEOTIDE SEQUENCE [LARGE SCALE GENOMIC DNA]</scope>
    <source>
        <strain evidence="3">ATCC 49424 / DSM 5305 / JCM 21570 / NBRC 103401 / IFAM 1448</strain>
    </source>
</reference>
<name>F0SGD7_RUBBR</name>
<dbReference type="eggNOG" id="COG3694">
    <property type="taxonomic scope" value="Bacteria"/>
</dbReference>
<feature type="transmembrane region" description="Helical" evidence="1">
    <location>
        <begin position="229"/>
        <end position="248"/>
    </location>
</feature>
<feature type="transmembrane region" description="Helical" evidence="1">
    <location>
        <begin position="83"/>
        <end position="103"/>
    </location>
</feature>
<dbReference type="AlphaFoldDB" id="F0SGD7"/>
<keyword evidence="1" id="KW-0812">Transmembrane</keyword>
<protein>
    <recommendedName>
        <fullName evidence="4">ABC transporter permease</fullName>
    </recommendedName>
</protein>
<feature type="transmembrane region" description="Helical" evidence="1">
    <location>
        <begin position="49"/>
        <end position="71"/>
    </location>
</feature>
<accession>F0SGD7</accession>